<reference evidence="3 4" key="1">
    <citation type="journal article" date="2019" name="Int. J. Syst. Evol. Microbiol.">
        <title>The Global Catalogue of Microorganisms (GCM) 10K type strain sequencing project: providing services to taxonomists for standard genome sequencing and annotation.</title>
        <authorList>
            <consortium name="The Broad Institute Genomics Platform"/>
            <consortium name="The Broad Institute Genome Sequencing Center for Infectious Disease"/>
            <person name="Wu L."/>
            <person name="Ma J."/>
        </authorList>
    </citation>
    <scope>NUCLEOTIDE SEQUENCE [LARGE SCALE GENOMIC DNA]</scope>
    <source>
        <strain evidence="3 4">CGMCC 1.12230</strain>
    </source>
</reference>
<feature type="domain" description="DUF8100" evidence="2">
    <location>
        <begin position="51"/>
        <end position="187"/>
    </location>
</feature>
<dbReference type="Proteomes" id="UP001597076">
    <property type="component" value="Unassembled WGS sequence"/>
</dbReference>
<keyword evidence="1" id="KW-0812">Transmembrane</keyword>
<comment type="caution">
    <text evidence="3">The sequence shown here is derived from an EMBL/GenBank/DDBJ whole genome shotgun (WGS) entry which is preliminary data.</text>
</comment>
<evidence type="ECO:0000259" key="2">
    <source>
        <dbReference type="Pfam" id="PF26402"/>
    </source>
</evidence>
<keyword evidence="4" id="KW-1185">Reference proteome</keyword>
<accession>A0ABD6BB77</accession>
<keyword evidence="1" id="KW-1133">Transmembrane helix</keyword>
<protein>
    <recommendedName>
        <fullName evidence="2">DUF8100 domain-containing protein</fullName>
    </recommendedName>
</protein>
<proteinExistence type="predicted"/>
<dbReference type="AlphaFoldDB" id="A0ABD6BB77"/>
<feature type="transmembrane region" description="Helical" evidence="1">
    <location>
        <begin position="143"/>
        <end position="161"/>
    </location>
</feature>
<feature type="transmembrane region" description="Helical" evidence="1">
    <location>
        <begin position="72"/>
        <end position="92"/>
    </location>
</feature>
<evidence type="ECO:0000313" key="4">
    <source>
        <dbReference type="Proteomes" id="UP001597076"/>
    </source>
</evidence>
<dbReference type="Pfam" id="PF26402">
    <property type="entry name" value="DUF8100"/>
    <property type="match status" value="1"/>
</dbReference>
<feature type="transmembrane region" description="Helical" evidence="1">
    <location>
        <begin position="9"/>
        <end position="26"/>
    </location>
</feature>
<dbReference type="EMBL" id="JBHUDI010000001">
    <property type="protein sequence ID" value="MFD1562270.1"/>
    <property type="molecule type" value="Genomic_DNA"/>
</dbReference>
<sequence>MERERLGRGLLLALLGLGGIFFILSIGSGRPIGAMFGVLVVFAGVTCYRLFDQLFDTASVTFNPTDTQVLTVNLLQLGLVLLGFALVTYAFSDLELIIEAVRTDLQPPTAPVYIGSVIGLALGGGAAYLTIRWERVQDASQSVPFRMVGFSVTFGTYFLLLPNHPEAALVYATAYTLSRLLVLFGMRSLSQR</sequence>
<gene>
    <name evidence="3" type="ORF">ACFR99_01625</name>
</gene>
<feature type="transmembrane region" description="Helical" evidence="1">
    <location>
        <begin position="32"/>
        <end position="51"/>
    </location>
</feature>
<dbReference type="RefSeq" id="WP_390283725.1">
    <property type="nucleotide sequence ID" value="NZ_JBHUDI010000001.1"/>
</dbReference>
<keyword evidence="1" id="KW-0472">Membrane</keyword>
<dbReference type="InterPro" id="IPR058413">
    <property type="entry name" value="DUF8100"/>
</dbReference>
<evidence type="ECO:0000313" key="3">
    <source>
        <dbReference type="EMBL" id="MFD1562270.1"/>
    </source>
</evidence>
<feature type="transmembrane region" description="Helical" evidence="1">
    <location>
        <begin position="112"/>
        <end position="131"/>
    </location>
</feature>
<feature type="transmembrane region" description="Helical" evidence="1">
    <location>
        <begin position="167"/>
        <end position="186"/>
    </location>
</feature>
<organism evidence="3 4">
    <name type="scientific">Haloarchaeobius amylolyticus</name>
    <dbReference type="NCBI Taxonomy" id="1198296"/>
    <lineage>
        <taxon>Archaea</taxon>
        <taxon>Methanobacteriati</taxon>
        <taxon>Methanobacteriota</taxon>
        <taxon>Stenosarchaea group</taxon>
        <taxon>Halobacteria</taxon>
        <taxon>Halobacteriales</taxon>
        <taxon>Halorubellaceae</taxon>
        <taxon>Haloarchaeobius</taxon>
    </lineage>
</organism>
<evidence type="ECO:0000256" key="1">
    <source>
        <dbReference type="SAM" id="Phobius"/>
    </source>
</evidence>
<name>A0ABD6BB77_9EURY</name>